<dbReference type="Proteomes" id="UP000185353">
    <property type="component" value="Segment"/>
</dbReference>
<dbReference type="EMBL" id="KJ019115">
    <property type="protein sequence ID" value="AIX35161.1"/>
    <property type="molecule type" value="Genomic_DNA"/>
</dbReference>
<dbReference type="Proteomes" id="UP000185366">
    <property type="component" value="Segment"/>
</dbReference>
<evidence type="ECO:0000313" key="22">
    <source>
        <dbReference type="EMBL" id="AIX26117.1"/>
    </source>
</evidence>
<evidence type="ECO:0000313" key="44">
    <source>
        <dbReference type="EMBL" id="AIX46311.1"/>
    </source>
</evidence>
<dbReference type="Proteomes" id="UP000185361">
    <property type="component" value="Segment"/>
</dbReference>
<dbReference type="EMBL" id="KJ019136">
    <property type="protein sequence ID" value="AIX39763.1"/>
    <property type="molecule type" value="Genomic_DNA"/>
</dbReference>
<dbReference type="EMBL" id="KJ019165">
    <property type="protein sequence ID" value="AIX46953.1"/>
    <property type="molecule type" value="Genomic_DNA"/>
</dbReference>
<dbReference type="Proteomes" id="UP000185357">
    <property type="component" value="Segment"/>
</dbReference>
<dbReference type="Proteomes" id="UP000185344">
    <property type="component" value="Segment"/>
</dbReference>
<protein>
    <submittedName>
        <fullName evidence="35">Uncharacterized protein</fullName>
    </submittedName>
</protein>
<dbReference type="Proteomes" id="UP000185385">
    <property type="component" value="Segment"/>
</dbReference>
<evidence type="ECO:0000313" key="37">
    <source>
        <dbReference type="EMBL" id="AIX38252.1"/>
    </source>
</evidence>
<evidence type="ECO:0000313" key="9">
    <source>
        <dbReference type="EMBL" id="AIX18841.1"/>
    </source>
</evidence>
<evidence type="ECO:0000313" key="17">
    <source>
        <dbReference type="EMBL" id="AIX24815.1"/>
    </source>
</evidence>
<dbReference type="Proteomes" id="UP000185381">
    <property type="component" value="Genome"/>
</dbReference>
<evidence type="ECO:0000313" key="26">
    <source>
        <dbReference type="EMBL" id="AIX34736.1"/>
    </source>
</evidence>
<evidence type="ECO:0000313" key="42">
    <source>
        <dbReference type="EMBL" id="AIX40618.1"/>
    </source>
</evidence>
<evidence type="ECO:0000313" key="13">
    <source>
        <dbReference type="EMBL" id="AIX21142.1"/>
    </source>
</evidence>
<evidence type="ECO:0000313" key="5">
    <source>
        <dbReference type="EMBL" id="AIX15942.1"/>
    </source>
</evidence>
<dbReference type="EMBL" id="KJ019032">
    <property type="protein sequence ID" value="AIX15513.1"/>
    <property type="molecule type" value="Genomic_DNA"/>
</dbReference>
<dbReference type="EMBL" id="KJ019120">
    <property type="protein sequence ID" value="AIX36239.1"/>
    <property type="molecule type" value="Genomic_DNA"/>
</dbReference>
<dbReference type="EMBL" id="KJ019127">
    <property type="protein sequence ID" value="AIX37819.1"/>
    <property type="molecule type" value="Genomic_DNA"/>
</dbReference>
<evidence type="ECO:0000313" key="7">
    <source>
        <dbReference type="EMBL" id="AIX16344.1"/>
    </source>
</evidence>
<dbReference type="EMBL" id="KJ019113">
    <property type="protein sequence ID" value="AIX34736.1"/>
    <property type="molecule type" value="Genomic_DNA"/>
</dbReference>
<dbReference type="Proteomes" id="UP000185359">
    <property type="component" value="Segment"/>
</dbReference>
<evidence type="ECO:0000313" key="14">
    <source>
        <dbReference type="EMBL" id="AIX22371.1"/>
    </source>
</evidence>
<dbReference type="EMBL" id="KJ019050">
    <property type="protein sequence ID" value="AIX19493.1"/>
    <property type="molecule type" value="Genomic_DNA"/>
</dbReference>
<dbReference type="EMBL" id="KJ019057">
    <property type="protein sequence ID" value="AIX21142.1"/>
    <property type="molecule type" value="Genomic_DNA"/>
</dbReference>
<dbReference type="EMBL" id="KJ019056">
    <property type="protein sequence ID" value="AIX20925.1"/>
    <property type="molecule type" value="Genomic_DNA"/>
</dbReference>
<dbReference type="EMBL" id="KJ019124">
    <property type="protein sequence ID" value="AIX37165.1"/>
    <property type="molecule type" value="Genomic_DNA"/>
</dbReference>
<dbReference type="Proteomes" id="UP000185352">
    <property type="component" value="Segment"/>
</dbReference>
<dbReference type="EMBL" id="KJ019077">
    <property type="protein sequence ID" value="AIX25681.1"/>
    <property type="molecule type" value="Genomic_DNA"/>
</dbReference>
<keyword evidence="50" id="KW-1185">Reference proteome</keyword>
<evidence type="ECO:0000313" key="28">
    <source>
        <dbReference type="EMBL" id="AIX35582.1"/>
    </source>
</evidence>
<evidence type="ECO:0000313" key="23">
    <source>
        <dbReference type="EMBL" id="AIX26334.1"/>
    </source>
</evidence>
<dbReference type="Proteomes" id="UP000185384">
    <property type="component" value="Segment"/>
</dbReference>
<evidence type="ECO:0000313" key="40">
    <source>
        <dbReference type="EMBL" id="AIX39763.1"/>
    </source>
</evidence>
<dbReference type="EMBL" id="KJ019129">
    <property type="protein sequence ID" value="AIX38252.1"/>
    <property type="molecule type" value="Genomic_DNA"/>
</dbReference>
<evidence type="ECO:0000313" key="41">
    <source>
        <dbReference type="EMBL" id="AIX40399.1"/>
    </source>
</evidence>
<dbReference type="Proteomes" id="UP000185379">
    <property type="component" value="Segment"/>
</dbReference>
<evidence type="ECO:0000313" key="20">
    <source>
        <dbReference type="EMBL" id="AIX25681.1"/>
    </source>
</evidence>
<evidence type="ECO:0000313" key="16">
    <source>
        <dbReference type="EMBL" id="AIX24597.1"/>
    </source>
</evidence>
<evidence type="ECO:0000313" key="32">
    <source>
        <dbReference type="EMBL" id="AIX36456.1"/>
    </source>
</evidence>
<evidence type="ECO:0000313" key="1">
    <source>
        <dbReference type="EMBL" id="AIX14648.1"/>
    </source>
</evidence>
<organism evidence="35 49">
    <name type="scientific">Synechococcus phage ACG-2014d</name>
    <dbReference type="NCBI Taxonomy" id="1493509"/>
    <lineage>
        <taxon>Viruses</taxon>
        <taxon>Duplodnaviria</taxon>
        <taxon>Heunggongvirae</taxon>
        <taxon>Uroviricota</taxon>
        <taxon>Caudoviricetes</taxon>
        <taxon>Pantevenvirales</taxon>
        <taxon>Kyanoviridae</taxon>
        <taxon>Lowelvirus</taxon>
        <taxon>Lowelvirus tuscon4d</taxon>
    </lineage>
</organism>
<evidence type="ECO:0000313" key="50">
    <source>
        <dbReference type="Proteomes" id="UP000185365"/>
    </source>
</evidence>
<dbReference type="EMBL" id="KJ019080">
    <property type="protein sequence ID" value="AIX26334.1"/>
    <property type="molecule type" value="Genomic_DNA"/>
</dbReference>
<dbReference type="EMBL" id="KJ019083">
    <property type="protein sequence ID" value="AIX26970.1"/>
    <property type="molecule type" value="Genomic_DNA"/>
</dbReference>
<gene>
    <name evidence="40" type="ORF">Syn7803C102_37</name>
    <name evidence="41" type="ORF">Syn7803C108_37</name>
    <name evidence="42" type="ORF">Syn7803C109_37</name>
    <name evidence="43" type="ORF">Syn7803C35_37</name>
    <name evidence="44" type="ORF">Syn7803C37_38</name>
    <name evidence="45" type="ORF">Syn7803C39_37</name>
    <name evidence="46" type="ORF">Syn7803C40_37</name>
    <name evidence="1" type="ORF">Syn7803C45_37</name>
    <name evidence="2" type="ORF">Syn7803C46_37</name>
    <name evidence="3" type="ORF">Syn7803C48_37</name>
    <name evidence="4" type="ORF">Syn7803C49_37</name>
    <name evidence="5" type="ORF">Syn7803C54_37</name>
    <name evidence="6" type="ORF">Syn7803C55_34</name>
    <name evidence="7" type="ORF">Syn7803C57_37</name>
    <name evidence="8" type="ORF">Syn7803C72_37</name>
    <name evidence="9" type="ORF">Syn7803C73_37</name>
    <name evidence="10" type="ORF">Syn7803C75_37</name>
    <name evidence="11" type="ORF">Syn7803C77_36</name>
    <name evidence="12" type="ORF">Syn7803C88_37</name>
    <name evidence="13" type="ORF">Syn7803C89_37</name>
    <name evidence="14" type="ORF">Syn7803C93_37</name>
    <name evidence="15" type="ORF">Syn7803US104_37</name>
    <name evidence="16" type="ORF">Syn7803US108_37</name>
    <name evidence="17" type="ORF">Syn7803US109_37</name>
    <name evidence="18" type="ORF">Syn7803US110_37</name>
    <name evidence="19" type="ORF">Syn7803US111_37</name>
    <name evidence="20" type="ORF">Syn7803US113_37</name>
    <name evidence="21" type="ORF">Syn7803US114_37</name>
    <name evidence="22" type="ORF">Syn7803US115_37</name>
    <name evidence="23" type="ORF">Syn7803US116_37</name>
    <name evidence="24" type="ORF">Syn7803US122_37</name>
    <name evidence="25" type="ORF">Syn7803US59_37</name>
    <name evidence="26" type="ORF">Syn7803US5_38</name>
    <name evidence="27" type="ORF">Syn7803US61_37</name>
    <name evidence="28" type="ORF">Syn7803US63_36</name>
    <name evidence="29" type="ORF">Syn7803US64_37</name>
    <name evidence="30" type="ORF">Syn7803US65_38</name>
    <name evidence="31" type="ORF">Syn7803US71_37</name>
    <name evidence="32" type="ORF">Syn7803US78_37</name>
    <name evidence="33" type="ORF">Syn7803US80_39</name>
    <name evidence="34" type="ORF">Syn7803US82_37</name>
    <name evidence="35" type="ORF">Syn7803US83_37</name>
    <name evidence="36" type="ORF">Syn7803US85_37</name>
    <name evidence="37" type="ORF">Syn7803US89_37</name>
    <name evidence="38" type="ORF">Syn7803US94_37</name>
    <name evidence="39" type="ORF">Syn7803US95_37</name>
</gene>
<accession>A0A0E3HV46</accession>
<evidence type="ECO:0000313" key="34">
    <source>
        <dbReference type="EMBL" id="AIX37383.1"/>
    </source>
</evidence>
<evidence type="ECO:0000313" key="38">
    <source>
        <dbReference type="EMBL" id="AIX38469.1"/>
    </source>
</evidence>
<dbReference type="Proteomes" id="UP000185358">
    <property type="component" value="Segment"/>
</dbReference>
<dbReference type="Proteomes" id="UP000033003">
    <property type="component" value="Segment"/>
</dbReference>
<evidence type="ECO:0000313" key="36">
    <source>
        <dbReference type="EMBL" id="AIX37819.1"/>
    </source>
</evidence>
<dbReference type="Proteomes" id="UP000185346">
    <property type="component" value="Segment"/>
</dbReference>
<dbReference type="EMBL" id="KJ019112">
    <property type="protein sequence ID" value="AIX34516.1"/>
    <property type="molecule type" value="Genomic_DNA"/>
</dbReference>
<sequence>MPRHQLKSFHTKAWDYVPAVESEVDNYQVAEDDWVADVIGDADDAVDQLLSY</sequence>
<dbReference type="RefSeq" id="YP_009133380.1">
    <property type="nucleotide sequence ID" value="NC_026923.1"/>
</dbReference>
<dbReference type="EMBL" id="KJ019074">
    <property type="protein sequence ID" value="AIX25033.1"/>
    <property type="molecule type" value="Genomic_DNA"/>
</dbReference>
<dbReference type="Proteomes" id="UP000185348">
    <property type="component" value="Segment"/>
</dbReference>
<evidence type="ECO:0000313" key="18">
    <source>
        <dbReference type="EMBL" id="AIX25033.1"/>
    </source>
</evidence>
<dbReference type="EMBL" id="KJ019036">
    <property type="protein sequence ID" value="AIX16344.1"/>
    <property type="molecule type" value="Genomic_DNA"/>
</dbReference>
<dbReference type="EMBL" id="KJ019046">
    <property type="protein sequence ID" value="AIX18623.1"/>
    <property type="molecule type" value="Genomic_DNA"/>
</dbReference>
<evidence type="ECO:0000313" key="43">
    <source>
        <dbReference type="EMBL" id="AIX45874.1"/>
    </source>
</evidence>
<dbReference type="EMBL" id="KJ019119">
    <property type="protein sequence ID" value="AIX36020.1"/>
    <property type="molecule type" value="Genomic_DNA"/>
</dbReference>
<evidence type="ECO:0000313" key="11">
    <source>
        <dbReference type="EMBL" id="AIX19493.1"/>
    </source>
</evidence>
<dbReference type="EMBL" id="KJ019130">
    <property type="protein sequence ID" value="AIX38469.1"/>
    <property type="molecule type" value="Genomic_DNA"/>
</dbReference>
<dbReference type="Proteomes" id="UP000185365">
    <property type="component" value="Segment"/>
</dbReference>
<dbReference type="Proteomes" id="UP000185362">
    <property type="component" value="Segment"/>
</dbReference>
<dbReference type="GeneID" id="24171448"/>
<dbReference type="EMBL" id="KJ019028">
    <property type="protein sequence ID" value="AIX14648.1"/>
    <property type="molecule type" value="Genomic_DNA"/>
</dbReference>
<dbReference type="Proteomes" id="UP000185355">
    <property type="component" value="Segment"/>
</dbReference>
<dbReference type="Proteomes" id="UP000220606">
    <property type="component" value="Segment"/>
</dbReference>
<dbReference type="Proteomes" id="UP000185376">
    <property type="component" value="Segment"/>
</dbReference>
<dbReference type="EMBL" id="KJ019031">
    <property type="protein sequence ID" value="AIX15295.1"/>
    <property type="molecule type" value="Genomic_DNA"/>
</dbReference>
<dbReference type="EMBL" id="KJ019078">
    <property type="protein sequence ID" value="AIX25899.1"/>
    <property type="molecule type" value="Genomic_DNA"/>
</dbReference>
<dbReference type="EMBL" id="KJ019160">
    <property type="protein sequence ID" value="AIX45874.1"/>
    <property type="molecule type" value="Genomic_DNA"/>
</dbReference>
<dbReference type="EMBL" id="KJ019062">
    <property type="protein sequence ID" value="AIX22371.1"/>
    <property type="molecule type" value="Genomic_DNA"/>
</dbReference>
<evidence type="ECO:0000313" key="31">
    <source>
        <dbReference type="EMBL" id="AIX36239.1"/>
    </source>
</evidence>
<dbReference type="Proteomes" id="UP000185373">
    <property type="component" value="Segment"/>
</dbReference>
<evidence type="ECO:0000313" key="39">
    <source>
        <dbReference type="EMBL" id="AIX38687.1"/>
    </source>
</evidence>
<evidence type="ECO:0000313" key="45">
    <source>
        <dbReference type="EMBL" id="AIX46736.1"/>
    </source>
</evidence>
<dbReference type="EMBL" id="KJ019164">
    <property type="protein sequence ID" value="AIX46736.1"/>
    <property type="molecule type" value="Genomic_DNA"/>
</dbReference>
<evidence type="ECO:0000313" key="29">
    <source>
        <dbReference type="EMBL" id="AIX35800.1"/>
    </source>
</evidence>
<name>A0A0E3HV46_9CAUD</name>
<evidence type="ECO:0000313" key="47">
    <source>
        <dbReference type="Proteomes" id="UP000033003"/>
    </source>
</evidence>
<evidence type="ECO:0000313" key="48">
    <source>
        <dbReference type="Proteomes" id="UP000185343"/>
    </source>
</evidence>
<dbReference type="EMBL" id="KJ019139">
    <property type="protein sequence ID" value="AIX40399.1"/>
    <property type="molecule type" value="Genomic_DNA"/>
</dbReference>
<dbReference type="Proteomes" id="UP000185367">
    <property type="component" value="Segment"/>
</dbReference>
<dbReference type="Proteomes" id="UP000185370">
    <property type="component" value="Segment"/>
</dbReference>
<dbReference type="Proteomes" id="UP000185354">
    <property type="component" value="Segment"/>
</dbReference>
<proteinExistence type="predicted"/>
<evidence type="ECO:0000313" key="30">
    <source>
        <dbReference type="EMBL" id="AIX36020.1"/>
    </source>
</evidence>
<evidence type="ECO:0000313" key="2">
    <source>
        <dbReference type="EMBL" id="AIX14868.1"/>
    </source>
</evidence>
<evidence type="ECO:0000313" key="46">
    <source>
        <dbReference type="EMBL" id="AIX46953.1"/>
    </source>
</evidence>
<dbReference type="Proteomes" id="UP000185378">
    <property type="component" value="Segment"/>
</dbReference>
<dbReference type="Proteomes" id="UP000185371">
    <property type="component" value="Segment"/>
</dbReference>
<evidence type="ECO:0000313" key="12">
    <source>
        <dbReference type="EMBL" id="AIX20925.1"/>
    </source>
</evidence>
<dbReference type="KEGG" id="vg:24171448"/>
<dbReference type="EMBL" id="KJ019075">
    <property type="protein sequence ID" value="AIX25252.1"/>
    <property type="molecule type" value="Genomic_DNA"/>
</dbReference>
<dbReference type="Proteomes" id="UP000185380">
    <property type="component" value="Segment"/>
</dbReference>
<dbReference type="Proteomes" id="UP000185364">
    <property type="component" value="Segment"/>
</dbReference>
<dbReference type="EMBL" id="KJ019070">
    <property type="protein sequence ID" value="AIX24162.1"/>
    <property type="molecule type" value="Genomic_DNA"/>
</dbReference>
<dbReference type="Proteomes" id="UP000185356">
    <property type="component" value="Segment"/>
</dbReference>
<evidence type="ECO:0000313" key="24">
    <source>
        <dbReference type="EMBL" id="AIX26970.1"/>
    </source>
</evidence>
<dbReference type="Proteomes" id="UP000185363">
    <property type="component" value="Segment"/>
</dbReference>
<evidence type="ECO:0000313" key="15">
    <source>
        <dbReference type="EMBL" id="AIX24162.1"/>
    </source>
</evidence>
<dbReference type="Proteomes" id="UP000185375">
    <property type="component" value="Segment"/>
</dbReference>
<dbReference type="EMBL" id="KJ019117">
    <property type="protein sequence ID" value="AIX35582.1"/>
    <property type="molecule type" value="Genomic_DNA"/>
</dbReference>
<dbReference type="Proteomes" id="UP000185351">
    <property type="component" value="Segment"/>
</dbReference>
<reference evidence="47 48" key="1">
    <citation type="submission" date="2013-12" db="EMBL/GenBank/DDBJ databases">
        <title>Ecological redundancy of diverse viral populations within a natural community.</title>
        <authorList>
            <person name="Gregory A.C."/>
            <person name="LaButti K."/>
            <person name="Copeland A."/>
            <person name="Woyke T."/>
            <person name="Sullivan M.B."/>
        </authorList>
    </citation>
    <scope>NUCLEOTIDE SEQUENCE [LARGE SCALE GENOMIC DNA]</scope>
    <source>
        <strain evidence="40">Syn7803C102</strain>
        <strain evidence="41">Syn7803C108</strain>
        <strain evidence="42">Syn7803C109</strain>
        <strain evidence="43">Syn7803C35</strain>
        <strain evidence="44">Syn7803C37</strain>
        <strain evidence="45">Syn7803C39</strain>
        <strain evidence="46">Syn7803C40</strain>
        <strain evidence="1">Syn7803C45</strain>
        <strain evidence="2">Syn7803C46</strain>
        <strain evidence="3">Syn7803C48</strain>
        <strain evidence="4">Syn7803C49</strain>
        <strain evidence="5">Syn7803C54</strain>
        <strain evidence="6">Syn7803C55</strain>
        <strain evidence="7">Syn7803C57</strain>
        <strain evidence="8">Syn7803C72</strain>
        <strain evidence="9">Syn7803C73</strain>
        <strain evidence="10">Syn7803C75</strain>
        <strain evidence="11">Syn7803C77</strain>
        <strain evidence="12">Syn7803C88</strain>
        <strain evidence="13">Syn7803C89</strain>
        <strain evidence="14">Syn7803C93</strain>
        <strain evidence="15">Syn7803US104</strain>
        <strain evidence="16">Syn7803US108</strain>
        <strain evidence="17">Syn7803US109</strain>
        <strain evidence="18">Syn7803US110</strain>
        <strain evidence="19">Syn7803US111</strain>
        <strain evidence="20">Syn7803US113</strain>
        <strain evidence="21">Syn7803US114</strain>
        <strain evidence="22">Syn7803US115</strain>
        <strain evidence="23">Syn7803US116</strain>
        <strain evidence="24">Syn7803US122</strain>
        <strain evidence="26">Syn7803US5</strain>
        <strain evidence="25">Syn7803US59</strain>
        <strain evidence="27">Syn7803US61</strain>
        <strain evidence="28">Syn7803US63</strain>
        <strain evidence="29">Syn7803US64</strain>
        <strain evidence="30">Syn7803US65</strain>
        <strain evidence="31">Syn7803US71</strain>
        <strain evidence="32">Syn7803US78</strain>
        <strain evidence="33">Syn7803US80</strain>
        <strain evidence="34">Syn7803US82</strain>
        <strain evidence="35">Syn7803US83</strain>
        <strain evidence="36">Syn7803US85</strain>
        <strain evidence="37">Syn7803US89</strain>
        <strain evidence="38">Syn7803US94</strain>
        <strain evidence="39">Syn7803US95</strain>
    </source>
</reference>
<dbReference type="Proteomes" id="UP000185386">
    <property type="component" value="Segment"/>
</dbReference>
<evidence type="ECO:0000313" key="21">
    <source>
        <dbReference type="EMBL" id="AIX25899.1"/>
    </source>
</evidence>
<dbReference type="Proteomes" id="UP000185374">
    <property type="component" value="Segment"/>
</dbReference>
<dbReference type="Proteomes" id="UP000185383">
    <property type="component" value="Segment"/>
</dbReference>
<dbReference type="EMBL" id="KJ019125">
    <property type="protein sequence ID" value="AIX37383.1"/>
    <property type="molecule type" value="Genomic_DNA"/>
</dbReference>
<dbReference type="Proteomes" id="UP000185377">
    <property type="component" value="Segment"/>
</dbReference>
<dbReference type="EMBL" id="KJ019029">
    <property type="protein sequence ID" value="AIX14868.1"/>
    <property type="molecule type" value="Genomic_DNA"/>
</dbReference>
<dbReference type="EMBL" id="KJ019047">
    <property type="protein sequence ID" value="AIX18841.1"/>
    <property type="molecule type" value="Genomic_DNA"/>
</dbReference>
<dbReference type="EMBL" id="KJ019072">
    <property type="protein sequence ID" value="AIX24597.1"/>
    <property type="molecule type" value="Genomic_DNA"/>
</dbReference>
<evidence type="ECO:0000313" key="49">
    <source>
        <dbReference type="Proteomes" id="UP000185346"/>
    </source>
</evidence>
<dbReference type="EMBL" id="KJ019035">
    <property type="protein sequence ID" value="AIX16159.1"/>
    <property type="molecule type" value="Genomic_DNA"/>
</dbReference>
<evidence type="ECO:0000313" key="35">
    <source>
        <dbReference type="EMBL" id="AIX37601.1"/>
    </source>
</evidence>
<evidence type="ECO:0000313" key="10">
    <source>
        <dbReference type="EMBL" id="AIX19059.1"/>
    </source>
</evidence>
<dbReference type="Proteomes" id="UP000185349">
    <property type="component" value="Segment"/>
</dbReference>
<dbReference type="EMBL" id="KJ019073">
    <property type="protein sequence ID" value="AIX24815.1"/>
    <property type="molecule type" value="Genomic_DNA"/>
</dbReference>
<dbReference type="EMBL" id="KJ019140">
    <property type="protein sequence ID" value="AIX40618.1"/>
    <property type="molecule type" value="Genomic_DNA"/>
</dbReference>
<dbReference type="EMBL" id="KJ019162">
    <property type="protein sequence ID" value="AIX46311.1"/>
    <property type="molecule type" value="Genomic_DNA"/>
</dbReference>
<dbReference type="EMBL" id="KJ019126">
    <property type="protein sequence ID" value="AIX37601.1"/>
    <property type="molecule type" value="Genomic_DNA"/>
</dbReference>
<dbReference type="EMBL" id="KJ019079">
    <property type="protein sequence ID" value="AIX26117.1"/>
    <property type="molecule type" value="Genomic_DNA"/>
</dbReference>
<evidence type="ECO:0000313" key="19">
    <source>
        <dbReference type="EMBL" id="AIX25252.1"/>
    </source>
</evidence>
<dbReference type="Proteomes" id="UP000185343">
    <property type="component" value="Segment"/>
</dbReference>
<dbReference type="EMBL" id="KJ019118">
    <property type="protein sequence ID" value="AIX35800.1"/>
    <property type="molecule type" value="Genomic_DNA"/>
</dbReference>
<evidence type="ECO:0000313" key="3">
    <source>
        <dbReference type="EMBL" id="AIX15295.1"/>
    </source>
</evidence>
<dbReference type="EMBL" id="KJ019121">
    <property type="protein sequence ID" value="AIX36456.1"/>
    <property type="molecule type" value="Genomic_DNA"/>
</dbReference>
<dbReference type="EMBL" id="KJ019034">
    <property type="protein sequence ID" value="AIX15942.1"/>
    <property type="molecule type" value="Genomic_DNA"/>
</dbReference>
<dbReference type="Proteomes" id="UP000185372">
    <property type="component" value="Genome"/>
</dbReference>
<dbReference type="Proteomes" id="UP000185347">
    <property type="component" value="Segment"/>
</dbReference>
<dbReference type="Proteomes" id="UP000185360">
    <property type="component" value="Genome"/>
</dbReference>
<dbReference type="Proteomes" id="UP000185369">
    <property type="component" value="Segment"/>
</dbReference>
<dbReference type="Proteomes" id="UP000185382">
    <property type="component" value="Segment"/>
</dbReference>
<dbReference type="EMBL" id="KJ019131">
    <property type="protein sequence ID" value="AIX38687.1"/>
    <property type="molecule type" value="Genomic_DNA"/>
</dbReference>
<evidence type="ECO:0000313" key="25">
    <source>
        <dbReference type="EMBL" id="AIX34516.1"/>
    </source>
</evidence>
<evidence type="ECO:0000313" key="33">
    <source>
        <dbReference type="EMBL" id="AIX37165.1"/>
    </source>
</evidence>
<evidence type="ECO:0000313" key="6">
    <source>
        <dbReference type="EMBL" id="AIX16159.1"/>
    </source>
</evidence>
<dbReference type="EMBL" id="KJ019048">
    <property type="protein sequence ID" value="AIX19059.1"/>
    <property type="molecule type" value="Genomic_DNA"/>
</dbReference>
<dbReference type="Proteomes" id="UP000185345">
    <property type="component" value="Segment"/>
</dbReference>
<dbReference type="Proteomes" id="UP000185350">
    <property type="component" value="Segment"/>
</dbReference>
<dbReference type="Proteomes" id="UP000185368">
    <property type="component" value="Segment"/>
</dbReference>
<evidence type="ECO:0000313" key="4">
    <source>
        <dbReference type="EMBL" id="AIX15513.1"/>
    </source>
</evidence>
<evidence type="ECO:0000313" key="8">
    <source>
        <dbReference type="EMBL" id="AIX18623.1"/>
    </source>
</evidence>
<evidence type="ECO:0000313" key="27">
    <source>
        <dbReference type="EMBL" id="AIX35161.1"/>
    </source>
</evidence>